<protein>
    <submittedName>
        <fullName evidence="2">Uncharacterized protein</fullName>
    </submittedName>
</protein>
<evidence type="ECO:0000256" key="1">
    <source>
        <dbReference type="SAM" id="MobiDB-lite"/>
    </source>
</evidence>
<gene>
    <name evidence="2" type="ORF">BO94DRAFT_592236</name>
</gene>
<dbReference type="AlphaFoldDB" id="A0A317XFC2"/>
<dbReference type="EMBL" id="MSFK01000001">
    <property type="protein sequence ID" value="PWY96467.1"/>
    <property type="molecule type" value="Genomic_DNA"/>
</dbReference>
<dbReference type="GeneID" id="37118282"/>
<dbReference type="RefSeq" id="XP_025473228.1">
    <property type="nucleotide sequence ID" value="XM_025616139.1"/>
</dbReference>
<reference evidence="2 3" key="1">
    <citation type="submission" date="2016-12" db="EMBL/GenBank/DDBJ databases">
        <title>The genomes of Aspergillus section Nigri reveals drivers in fungal speciation.</title>
        <authorList>
            <consortium name="DOE Joint Genome Institute"/>
            <person name="Vesth T.C."/>
            <person name="Nybo J."/>
            <person name="Theobald S."/>
            <person name="Brandl J."/>
            <person name="Frisvad J.C."/>
            <person name="Nielsen K.F."/>
            <person name="Lyhne E.K."/>
            <person name="Kogle M.E."/>
            <person name="Kuo A."/>
            <person name="Riley R."/>
            <person name="Clum A."/>
            <person name="Nolan M."/>
            <person name="Lipzen A."/>
            <person name="Salamov A."/>
            <person name="Henrissat B."/>
            <person name="Wiebenga A."/>
            <person name="De Vries R.P."/>
            <person name="Grigoriev I.V."/>
            <person name="Mortensen U.H."/>
            <person name="Andersen M.R."/>
            <person name="Baker S.E."/>
        </authorList>
    </citation>
    <scope>NUCLEOTIDE SEQUENCE [LARGE SCALE GENOMIC DNA]</scope>
    <source>
        <strain evidence="2 3">CBS 115572</strain>
    </source>
</reference>
<organism evidence="2 3">
    <name type="scientific">Aspergillus sclerotioniger CBS 115572</name>
    <dbReference type="NCBI Taxonomy" id="1450535"/>
    <lineage>
        <taxon>Eukaryota</taxon>
        <taxon>Fungi</taxon>
        <taxon>Dikarya</taxon>
        <taxon>Ascomycota</taxon>
        <taxon>Pezizomycotina</taxon>
        <taxon>Eurotiomycetes</taxon>
        <taxon>Eurotiomycetidae</taxon>
        <taxon>Eurotiales</taxon>
        <taxon>Aspergillaceae</taxon>
        <taxon>Aspergillus</taxon>
        <taxon>Aspergillus subgen. Circumdati</taxon>
    </lineage>
</organism>
<comment type="caution">
    <text evidence="2">The sequence shown here is derived from an EMBL/GenBank/DDBJ whole genome shotgun (WGS) entry which is preliminary data.</text>
</comment>
<evidence type="ECO:0000313" key="2">
    <source>
        <dbReference type="EMBL" id="PWY96467.1"/>
    </source>
</evidence>
<sequence>MSLTPVSEVYRRSQSSELSSPVSKTKSGKSATASFPPIHRVRCRQRPSERAVDSIPVARCGCMICMTLADIWASQCRPNVNQDFAARREMGRSSPGWMVVGSWHGRSKGRGRGAIRGSPWTRVVGCPCSPFLAPHPSLYYRYYCIPRRRRFRA</sequence>
<evidence type="ECO:0000313" key="3">
    <source>
        <dbReference type="Proteomes" id="UP000246702"/>
    </source>
</evidence>
<feature type="compositionally biased region" description="Low complexity" evidence="1">
    <location>
        <begin position="23"/>
        <end position="33"/>
    </location>
</feature>
<feature type="region of interest" description="Disordered" evidence="1">
    <location>
        <begin position="1"/>
        <end position="33"/>
    </location>
</feature>
<feature type="compositionally biased region" description="Polar residues" evidence="1">
    <location>
        <begin position="12"/>
        <end position="22"/>
    </location>
</feature>
<name>A0A317XFC2_9EURO</name>
<accession>A0A317XFC2</accession>
<dbReference type="Proteomes" id="UP000246702">
    <property type="component" value="Unassembled WGS sequence"/>
</dbReference>
<proteinExistence type="predicted"/>
<keyword evidence="3" id="KW-1185">Reference proteome</keyword>